<dbReference type="AlphaFoldDB" id="A0A316F384"/>
<feature type="compositionally biased region" description="Low complexity" evidence="7">
    <location>
        <begin position="128"/>
        <end position="141"/>
    </location>
</feature>
<organism evidence="10 11">
    <name type="scientific">Actinoplanes xinjiangensis</name>
    <dbReference type="NCBI Taxonomy" id="512350"/>
    <lineage>
        <taxon>Bacteria</taxon>
        <taxon>Bacillati</taxon>
        <taxon>Actinomycetota</taxon>
        <taxon>Actinomycetes</taxon>
        <taxon>Micromonosporales</taxon>
        <taxon>Micromonosporaceae</taxon>
        <taxon>Actinoplanes</taxon>
    </lineage>
</organism>
<dbReference type="InterPro" id="IPR050250">
    <property type="entry name" value="Macrolide_Exporter_MacB"/>
</dbReference>
<evidence type="ECO:0000256" key="3">
    <source>
        <dbReference type="ARBA" id="ARBA00022692"/>
    </source>
</evidence>
<comment type="similarity">
    <text evidence="6">Belongs to the ABC-4 integral membrane protein family.</text>
</comment>
<dbReference type="Proteomes" id="UP000245697">
    <property type="component" value="Unassembled WGS sequence"/>
</dbReference>
<evidence type="ECO:0000259" key="9">
    <source>
        <dbReference type="Pfam" id="PF02687"/>
    </source>
</evidence>
<feature type="transmembrane region" description="Helical" evidence="8">
    <location>
        <begin position="955"/>
        <end position="977"/>
    </location>
</feature>
<evidence type="ECO:0000256" key="2">
    <source>
        <dbReference type="ARBA" id="ARBA00022475"/>
    </source>
</evidence>
<dbReference type="InterPro" id="IPR003838">
    <property type="entry name" value="ABC3_permease_C"/>
</dbReference>
<keyword evidence="2" id="KW-1003">Cell membrane</keyword>
<feature type="region of interest" description="Disordered" evidence="7">
    <location>
        <begin position="115"/>
        <end position="225"/>
    </location>
</feature>
<evidence type="ECO:0000256" key="8">
    <source>
        <dbReference type="SAM" id="Phobius"/>
    </source>
</evidence>
<protein>
    <submittedName>
        <fullName evidence="10">FtsX-like permease family protein</fullName>
    </submittedName>
</protein>
<dbReference type="RefSeq" id="WP_239170450.1">
    <property type="nucleotide sequence ID" value="NZ_BONA01000075.1"/>
</dbReference>
<comment type="caution">
    <text evidence="10">The sequence shown here is derived from an EMBL/GenBank/DDBJ whole genome shotgun (WGS) entry which is preliminary data.</text>
</comment>
<feature type="transmembrane region" description="Helical" evidence="8">
    <location>
        <begin position="365"/>
        <end position="391"/>
    </location>
</feature>
<dbReference type="GO" id="GO:0005886">
    <property type="term" value="C:plasma membrane"/>
    <property type="evidence" value="ECO:0007669"/>
    <property type="project" value="UniProtKB-SubCell"/>
</dbReference>
<evidence type="ECO:0000256" key="1">
    <source>
        <dbReference type="ARBA" id="ARBA00004651"/>
    </source>
</evidence>
<sequence>MLTVTLSSLRARWVTLVGTFVALALGVALIATMGLALASTFDAPPQQPARLAGAPVVVRGADELRVPTRSGDRVKPLAQPLAVPPALATELSRVAPAIADRSFPVHVDPSALSPAEALTPTLPSTQTARSSPPAQDASSSPTRHASPPTLTARSSPPAQDASSSPPTRFAPSSPAARTASSSRPMEIAPSSPPTRTAPSASPSPPSRPVPPSRPAPPVSAQAEPSLRVGTGAEGDVVGHPWSIARFGGHRVVAGREPRRHDEIVLVADRAAVGRTIRLRTPAGSGDYTVAGVLAQVPFERAVFFTDGTAAALSPRIDNLVVDAAPDAVRAIVSDFPGVQVLTGDDRRRADPEPDRDSDALVAMNALLGSAGGVTTFVSVFVVASTFAFAVAQRRREIGLLRTAGATPRQIRRMVFAEAVVVGAVASAAGCVLGSRGAPWLARLLVDERLAPAWFTIGDHRWPYHVAFWTGLLVALAGVTVATVRAGRIRPTEALREASVDSRAMTAGRWIFGIGILAIGLGLCCWRLLTDPGEALHRKTYTTQPMLLITAVALLAPVLAGPLARLVAWLPARMSGATGMLIRENASAGLRRTAAVAAPVLITVALAGSLLGTTATISEAKAEELRTRTTADLIIPGALDDRTVAAVRAVPGAQVMTSAATAVYTVEDGVALVRSQALAVDPQSLTAVRRLPVTAGDIGDLDDDGIIVNEEWATHGVGDRVDVWLGDGNPRSLRIVAVLATGTGSNGVYVTTRNAGGAPPDLLELSWLPGTDTRAAETTVRNLLNPSPAAEADPAPATAPGARGPSPSAEASPRGPSRSASANPRGPSRSAEAGPRRPTAPGALAPSLPTGADGGPNTASGELEPSGEPGAIAHGHGPALHDPLTSAGVQLLTRDQWLAEQLPVSSRETRVGYIVVLGIALLYTGIAVANTMVMATSDRTRELAVLRLAGATKRQVLLLVAAEALTVVLVGTVLGLIVTAMNLLGIWTALAVLSVWSAIVVPWLSVAATLAACAVVAVVAAVLPAIGALRTRPAELAGTHE</sequence>
<feature type="compositionally biased region" description="Pro residues" evidence="7">
    <location>
        <begin position="201"/>
        <end position="217"/>
    </location>
</feature>
<evidence type="ECO:0000256" key="7">
    <source>
        <dbReference type="SAM" id="MobiDB-lite"/>
    </source>
</evidence>
<evidence type="ECO:0000313" key="11">
    <source>
        <dbReference type="Proteomes" id="UP000245697"/>
    </source>
</evidence>
<proteinExistence type="inferred from homology"/>
<feature type="region of interest" description="Disordered" evidence="7">
    <location>
        <begin position="785"/>
        <end position="879"/>
    </location>
</feature>
<reference evidence="10 11" key="1">
    <citation type="submission" date="2018-05" db="EMBL/GenBank/DDBJ databases">
        <title>Genomic Encyclopedia of Archaeal and Bacterial Type Strains, Phase II (KMG-II): from individual species to whole genera.</title>
        <authorList>
            <person name="Goeker M."/>
        </authorList>
    </citation>
    <scope>NUCLEOTIDE SEQUENCE [LARGE SCALE GENOMIC DNA]</scope>
    <source>
        <strain evidence="10 11">DSM 45184</strain>
    </source>
</reference>
<feature type="transmembrane region" description="Helical" evidence="8">
    <location>
        <begin position="910"/>
        <end position="934"/>
    </location>
</feature>
<dbReference type="Pfam" id="PF02687">
    <property type="entry name" value="FtsX"/>
    <property type="match status" value="2"/>
</dbReference>
<feature type="compositionally biased region" description="Low complexity" evidence="7">
    <location>
        <begin position="152"/>
        <end position="184"/>
    </location>
</feature>
<feature type="transmembrane region" description="Helical" evidence="8">
    <location>
        <begin position="1009"/>
        <end position="1028"/>
    </location>
</feature>
<feature type="transmembrane region" description="Helical" evidence="8">
    <location>
        <begin position="461"/>
        <end position="485"/>
    </location>
</feature>
<dbReference type="PANTHER" id="PTHR30572:SF4">
    <property type="entry name" value="ABC TRANSPORTER PERMEASE YTRF"/>
    <property type="match status" value="1"/>
</dbReference>
<dbReference type="PANTHER" id="PTHR30572">
    <property type="entry name" value="MEMBRANE COMPONENT OF TRANSPORTER-RELATED"/>
    <property type="match status" value="1"/>
</dbReference>
<feature type="transmembrane region" description="Helical" evidence="8">
    <location>
        <begin position="418"/>
        <end position="441"/>
    </location>
</feature>
<feature type="transmembrane region" description="Helical" evidence="8">
    <location>
        <begin position="983"/>
        <end position="1002"/>
    </location>
</feature>
<gene>
    <name evidence="10" type="ORF">BC793_122142</name>
</gene>
<feature type="transmembrane region" description="Helical" evidence="8">
    <location>
        <begin position="506"/>
        <end position="528"/>
    </location>
</feature>
<accession>A0A316F384</accession>
<dbReference type="GO" id="GO:0022857">
    <property type="term" value="F:transmembrane transporter activity"/>
    <property type="evidence" value="ECO:0007669"/>
    <property type="project" value="TreeGrafter"/>
</dbReference>
<name>A0A316F384_9ACTN</name>
<evidence type="ECO:0000313" key="10">
    <source>
        <dbReference type="EMBL" id="PWK39570.1"/>
    </source>
</evidence>
<keyword evidence="3 8" id="KW-0812">Transmembrane</keyword>
<evidence type="ECO:0000256" key="6">
    <source>
        <dbReference type="ARBA" id="ARBA00038076"/>
    </source>
</evidence>
<feature type="domain" description="ABC3 transporter permease C-terminal" evidence="9">
    <location>
        <begin position="913"/>
        <end position="1030"/>
    </location>
</feature>
<feature type="compositionally biased region" description="Low complexity" evidence="7">
    <location>
        <begin position="785"/>
        <end position="821"/>
    </location>
</feature>
<feature type="transmembrane region" description="Helical" evidence="8">
    <location>
        <begin position="548"/>
        <end position="571"/>
    </location>
</feature>
<keyword evidence="11" id="KW-1185">Reference proteome</keyword>
<keyword evidence="5 8" id="KW-0472">Membrane</keyword>
<evidence type="ECO:0000256" key="4">
    <source>
        <dbReference type="ARBA" id="ARBA00022989"/>
    </source>
</evidence>
<comment type="subcellular location">
    <subcellularLocation>
        <location evidence="1">Cell membrane</location>
        <topology evidence="1">Multi-pass membrane protein</topology>
    </subcellularLocation>
</comment>
<dbReference type="EMBL" id="QGGR01000022">
    <property type="protein sequence ID" value="PWK39570.1"/>
    <property type="molecule type" value="Genomic_DNA"/>
</dbReference>
<feature type="transmembrane region" description="Helical" evidence="8">
    <location>
        <begin position="592"/>
        <end position="611"/>
    </location>
</feature>
<feature type="domain" description="ABC3 transporter permease C-terminal" evidence="9">
    <location>
        <begin position="370"/>
        <end position="488"/>
    </location>
</feature>
<keyword evidence="4 8" id="KW-1133">Transmembrane helix</keyword>
<evidence type="ECO:0000256" key="5">
    <source>
        <dbReference type="ARBA" id="ARBA00023136"/>
    </source>
</evidence>